<dbReference type="Proteomes" id="UP001190700">
    <property type="component" value="Unassembled WGS sequence"/>
</dbReference>
<name>A0AAE0EZI6_9CHLO</name>
<keyword evidence="2" id="KW-1185">Reference proteome</keyword>
<sequence>MVADRNLEGVSLHNLLRKYFFGLHLNDIPTAASKVLSGLDEEKESLSAHRKYVRSEILHIVESQEEKASEEGCQSPALAEAALAEDIPTVVSDLNLLRQLLVQVEARARQEAFLKDAEGSLAEASVGGVLRQVGASSGKAFPARLGCLAAALQAFQAAREAELAGRRGGPAVARLMNAGITRTEEVLSKLREALIASLRHCMTQV</sequence>
<proteinExistence type="predicted"/>
<reference evidence="1 2" key="1">
    <citation type="journal article" date="2015" name="Genome Biol. Evol.">
        <title>Comparative Genomics of a Bacterivorous Green Alga Reveals Evolutionary Causalities and Consequences of Phago-Mixotrophic Mode of Nutrition.</title>
        <authorList>
            <person name="Burns J.A."/>
            <person name="Paasch A."/>
            <person name="Narechania A."/>
            <person name="Kim E."/>
        </authorList>
    </citation>
    <scope>NUCLEOTIDE SEQUENCE [LARGE SCALE GENOMIC DNA]</scope>
    <source>
        <strain evidence="1 2">PLY_AMNH</strain>
    </source>
</reference>
<dbReference type="EMBL" id="LGRX02030243">
    <property type="protein sequence ID" value="KAK3245932.1"/>
    <property type="molecule type" value="Genomic_DNA"/>
</dbReference>
<comment type="caution">
    <text evidence="1">The sequence shown here is derived from an EMBL/GenBank/DDBJ whole genome shotgun (WGS) entry which is preliminary data.</text>
</comment>
<accession>A0AAE0EZI6</accession>
<evidence type="ECO:0000313" key="2">
    <source>
        <dbReference type="Proteomes" id="UP001190700"/>
    </source>
</evidence>
<protein>
    <submittedName>
        <fullName evidence="1">Uncharacterized protein</fullName>
    </submittedName>
</protein>
<organism evidence="1 2">
    <name type="scientific">Cymbomonas tetramitiformis</name>
    <dbReference type="NCBI Taxonomy" id="36881"/>
    <lineage>
        <taxon>Eukaryota</taxon>
        <taxon>Viridiplantae</taxon>
        <taxon>Chlorophyta</taxon>
        <taxon>Pyramimonadophyceae</taxon>
        <taxon>Pyramimonadales</taxon>
        <taxon>Pyramimonadaceae</taxon>
        <taxon>Cymbomonas</taxon>
    </lineage>
</organism>
<gene>
    <name evidence="1" type="ORF">CYMTET_44519</name>
</gene>
<dbReference type="AlphaFoldDB" id="A0AAE0EZI6"/>
<evidence type="ECO:0000313" key="1">
    <source>
        <dbReference type="EMBL" id="KAK3245932.1"/>
    </source>
</evidence>